<reference evidence="2 3" key="1">
    <citation type="journal article" date="2020" name="Viruses">
        <title>Characterization of vB_StuS_MMDA13, a Newly Discovered Bacteriophage Infecting the Agar-Degrading Species Sphingomonas turrisvirgatae.</title>
        <authorList>
            <person name="Marmo P."/>
            <person name="Thaller M.C."/>
            <person name="Di Lallo G."/>
            <person name="Henrici De Angelis L."/>
            <person name="Poerio N."/>
            <person name="De Santis F."/>
            <person name="Fraziano M."/>
            <person name="Migliore L."/>
            <person name="D'Andrea M.M."/>
        </authorList>
    </citation>
    <scope>NUCLEOTIDE SEQUENCE [LARGE SCALE GENOMIC DNA]</scope>
</reference>
<evidence type="ECO:0000313" key="2">
    <source>
        <dbReference type="EMBL" id="QHB80453.1"/>
    </source>
</evidence>
<dbReference type="EMBL" id="MN820898">
    <property type="protein sequence ID" value="QHB80453.1"/>
    <property type="molecule type" value="Genomic_DNA"/>
</dbReference>
<proteinExistence type="predicted"/>
<dbReference type="Proteomes" id="UP000515820">
    <property type="component" value="Segment"/>
</dbReference>
<organism evidence="2 3">
    <name type="scientific">Sphingomonas phage vB_StuS_MMDA13</name>
    <dbReference type="NCBI Taxonomy" id="2686378"/>
    <lineage>
        <taxon>Viruses</taxon>
        <taxon>Duplodnaviria</taxon>
        <taxon>Heunggongvirae</taxon>
        <taxon>Uroviricota</taxon>
        <taxon>Caudoviricetes</taxon>
        <taxon>Queuovirinae</taxon>
        <taxon>Torvergatavirus</taxon>
        <taxon>Torvergatavirus MMDA13</taxon>
    </lineage>
</organism>
<accession>A0A7G3PKE3</accession>
<evidence type="ECO:0000313" key="3">
    <source>
        <dbReference type="Proteomes" id="UP000515820"/>
    </source>
</evidence>
<keyword evidence="3" id="KW-1185">Reference proteome</keyword>
<sequence length="269" mass="29569">MSDFDDLEQSVAASAPVEGYKFIGSFKTYLYTSADKAQVINGETYLPIAVKRSNIKAGTQEDDNLSLDLDLPFDIDVIRDYAYAQTPPKLTLEVYRQQFDDSLAWSLFWRGIVRGFNVSGRTAKVQVPSIFSLALQGEIPNVYFQTPCNHVLYDARCGQLRSDHRYTAYIQAVDRVAITLTTEPAATGILAAGEIVSLRNGERRLILGNEGSAISIGYPFVDLQPGDQVELVKGCDHSIATCKAKFDNVINFGGFPYIPSDNPFSGSVG</sequence>
<gene>
    <name evidence="2" type="ORF">MMDA13_gp20</name>
</gene>
<name>A0A7G3PKE3_9CAUD</name>
<dbReference type="InterPro" id="IPR018964">
    <property type="entry name" value="Phage_phiJL001_Gp84_C"/>
</dbReference>
<evidence type="ECO:0000259" key="1">
    <source>
        <dbReference type="Pfam" id="PF09356"/>
    </source>
</evidence>
<feature type="domain" description="Bacteriophage phiJL001 Gp84 C-terminal" evidence="1">
    <location>
        <begin position="205"/>
        <end position="261"/>
    </location>
</feature>
<dbReference type="Pfam" id="PF09356">
    <property type="entry name" value="Phage_BR0599"/>
    <property type="match status" value="1"/>
</dbReference>
<protein>
    <recommendedName>
        <fullName evidence="1">Bacteriophage phiJL001 Gp84 C-terminal domain-containing protein</fullName>
    </recommendedName>
</protein>
<dbReference type="Pfam" id="PF09931">
    <property type="entry name" value="Phage_phiJL001_Gp84_N"/>
    <property type="match status" value="1"/>
</dbReference>